<sequence>MNLLHLVSYFFGGAFLANVVPHLVSGLRGEPFQTPFANPPGRGLSSSVVNVVWGFVNLAIGYVLVCRVGAFDLKTTADVAPLGLGGLVLGLYLARHFGALHGGNDPERERERP</sequence>
<accession>A0A9Q9UQ33</accession>
<organism evidence="2 4">
    <name type="scientific">Burkholderia arboris</name>
    <dbReference type="NCBI Taxonomy" id="488730"/>
    <lineage>
        <taxon>Bacteria</taxon>
        <taxon>Pseudomonadati</taxon>
        <taxon>Pseudomonadota</taxon>
        <taxon>Betaproteobacteria</taxon>
        <taxon>Burkholderiales</taxon>
        <taxon>Burkholderiaceae</taxon>
        <taxon>Burkholderia</taxon>
        <taxon>Burkholderia cepacia complex</taxon>
    </lineage>
</organism>
<feature type="transmembrane region" description="Helical" evidence="1">
    <location>
        <begin position="48"/>
        <end position="70"/>
    </location>
</feature>
<keyword evidence="1" id="KW-1133">Transmembrane helix</keyword>
<dbReference type="EMBL" id="CP109822">
    <property type="protein sequence ID" value="XAE49949.1"/>
    <property type="molecule type" value="Genomic_DNA"/>
</dbReference>
<name>A0A9Q9UQ33_9BURK</name>
<protein>
    <submittedName>
        <fullName evidence="2">Membrane protein</fullName>
    </submittedName>
</protein>
<evidence type="ECO:0000313" key="3">
    <source>
        <dbReference type="EMBL" id="XAE49949.1"/>
    </source>
</evidence>
<keyword evidence="1" id="KW-0812">Transmembrane</keyword>
<reference evidence="2 4" key="1">
    <citation type="submission" date="2019-09" db="EMBL/GenBank/DDBJ databases">
        <authorList>
            <person name="Depoorter E."/>
        </authorList>
    </citation>
    <scope>NUCLEOTIDE SEQUENCE [LARGE SCALE GENOMIC DNA]</scope>
    <source>
        <strain evidence="2">LMG 24066</strain>
    </source>
</reference>
<evidence type="ECO:0000313" key="2">
    <source>
        <dbReference type="EMBL" id="VWB45174.1"/>
    </source>
</evidence>
<feature type="transmembrane region" description="Helical" evidence="1">
    <location>
        <begin position="6"/>
        <end position="27"/>
    </location>
</feature>
<evidence type="ECO:0000313" key="5">
    <source>
        <dbReference type="Proteomes" id="UP001448498"/>
    </source>
</evidence>
<keyword evidence="5" id="KW-1185">Reference proteome</keyword>
<reference evidence="3 5" key="2">
    <citation type="submission" date="2022-10" db="EMBL/GenBank/DDBJ databases">
        <title>Genomic of Burkholderia cepacia PN-1.</title>
        <authorList>
            <person name="Yang Y."/>
            <person name="Guan H."/>
            <person name="Huang J."/>
        </authorList>
    </citation>
    <scope>NUCLEOTIDE SEQUENCE [LARGE SCALE GENOMIC DNA]</scope>
    <source>
        <strain evidence="3 5">PN-1</strain>
    </source>
</reference>
<keyword evidence="1" id="KW-0472">Membrane</keyword>
<dbReference type="RefSeq" id="WP_174992236.1">
    <property type="nucleotide sequence ID" value="NZ_CABVPX010000006.1"/>
</dbReference>
<proteinExistence type="predicted"/>
<evidence type="ECO:0000256" key="1">
    <source>
        <dbReference type="SAM" id="Phobius"/>
    </source>
</evidence>
<dbReference type="Proteomes" id="UP001448498">
    <property type="component" value="Chromosome 3"/>
</dbReference>
<dbReference type="AlphaFoldDB" id="A0A9Q9UQ33"/>
<feature type="transmembrane region" description="Helical" evidence="1">
    <location>
        <begin position="76"/>
        <end position="94"/>
    </location>
</feature>
<dbReference type="Proteomes" id="UP000494172">
    <property type="component" value="Unassembled WGS sequence"/>
</dbReference>
<gene>
    <name evidence="2" type="ORF">BAR24066_02032</name>
    <name evidence="3" type="ORF">OHZ10_26010</name>
</gene>
<evidence type="ECO:0000313" key="4">
    <source>
        <dbReference type="Proteomes" id="UP000494172"/>
    </source>
</evidence>
<dbReference type="EMBL" id="CABVPX010000006">
    <property type="protein sequence ID" value="VWB45174.1"/>
    <property type="molecule type" value="Genomic_DNA"/>
</dbReference>